<gene>
    <name evidence="2" type="ORF">DPMN_003875</name>
</gene>
<proteinExistence type="predicted"/>
<dbReference type="EMBL" id="JAIWYP010000001">
    <property type="protein sequence ID" value="KAH3879964.1"/>
    <property type="molecule type" value="Genomic_DNA"/>
</dbReference>
<keyword evidence="3" id="KW-1185">Reference proteome</keyword>
<dbReference type="Proteomes" id="UP000828390">
    <property type="component" value="Unassembled WGS sequence"/>
</dbReference>
<organism evidence="2 3">
    <name type="scientific">Dreissena polymorpha</name>
    <name type="common">Zebra mussel</name>
    <name type="synonym">Mytilus polymorpha</name>
    <dbReference type="NCBI Taxonomy" id="45954"/>
    <lineage>
        <taxon>Eukaryota</taxon>
        <taxon>Metazoa</taxon>
        <taxon>Spiralia</taxon>
        <taxon>Lophotrochozoa</taxon>
        <taxon>Mollusca</taxon>
        <taxon>Bivalvia</taxon>
        <taxon>Autobranchia</taxon>
        <taxon>Heteroconchia</taxon>
        <taxon>Euheterodonta</taxon>
        <taxon>Imparidentia</taxon>
        <taxon>Neoheterodontei</taxon>
        <taxon>Myida</taxon>
        <taxon>Dreissenoidea</taxon>
        <taxon>Dreissenidae</taxon>
        <taxon>Dreissena</taxon>
    </lineage>
</organism>
<feature type="region of interest" description="Disordered" evidence="1">
    <location>
        <begin position="1"/>
        <end position="30"/>
    </location>
</feature>
<sequence length="58" mass="6170">MVLGGRGNSGPRVPSRVSTVPGHVPASVTPRPRNMAEAIVEDIRTVQRGVHRVTIAMV</sequence>
<reference evidence="2" key="2">
    <citation type="submission" date="2020-11" db="EMBL/GenBank/DDBJ databases">
        <authorList>
            <person name="McCartney M.A."/>
            <person name="Auch B."/>
            <person name="Kono T."/>
            <person name="Mallez S."/>
            <person name="Becker A."/>
            <person name="Gohl D.M."/>
            <person name="Silverstein K.A.T."/>
            <person name="Koren S."/>
            <person name="Bechman K.B."/>
            <person name="Herman A."/>
            <person name="Abrahante J.E."/>
            <person name="Garbe J."/>
        </authorList>
    </citation>
    <scope>NUCLEOTIDE SEQUENCE</scope>
    <source>
        <strain evidence="2">Duluth1</strain>
        <tissue evidence="2">Whole animal</tissue>
    </source>
</reference>
<accession>A0A9D4MQ67</accession>
<evidence type="ECO:0000313" key="3">
    <source>
        <dbReference type="Proteomes" id="UP000828390"/>
    </source>
</evidence>
<reference evidence="2" key="1">
    <citation type="journal article" date="2019" name="bioRxiv">
        <title>The Genome of the Zebra Mussel, Dreissena polymorpha: A Resource for Invasive Species Research.</title>
        <authorList>
            <person name="McCartney M.A."/>
            <person name="Auch B."/>
            <person name="Kono T."/>
            <person name="Mallez S."/>
            <person name="Zhang Y."/>
            <person name="Obille A."/>
            <person name="Becker A."/>
            <person name="Abrahante J.E."/>
            <person name="Garbe J."/>
            <person name="Badalamenti J.P."/>
            <person name="Herman A."/>
            <person name="Mangelson H."/>
            <person name="Liachko I."/>
            <person name="Sullivan S."/>
            <person name="Sone E.D."/>
            <person name="Koren S."/>
            <person name="Silverstein K.A.T."/>
            <person name="Beckman K.B."/>
            <person name="Gohl D.M."/>
        </authorList>
    </citation>
    <scope>NUCLEOTIDE SEQUENCE</scope>
    <source>
        <strain evidence="2">Duluth1</strain>
        <tissue evidence="2">Whole animal</tissue>
    </source>
</reference>
<protein>
    <submittedName>
        <fullName evidence="2">Uncharacterized protein</fullName>
    </submittedName>
</protein>
<dbReference type="AlphaFoldDB" id="A0A9D4MQ67"/>
<evidence type="ECO:0000256" key="1">
    <source>
        <dbReference type="SAM" id="MobiDB-lite"/>
    </source>
</evidence>
<evidence type="ECO:0000313" key="2">
    <source>
        <dbReference type="EMBL" id="KAH3879964.1"/>
    </source>
</evidence>
<name>A0A9D4MQ67_DREPO</name>
<comment type="caution">
    <text evidence="2">The sequence shown here is derived from an EMBL/GenBank/DDBJ whole genome shotgun (WGS) entry which is preliminary data.</text>
</comment>